<keyword evidence="1" id="KW-1133">Transmembrane helix</keyword>
<feature type="transmembrane region" description="Helical" evidence="1">
    <location>
        <begin position="34"/>
        <end position="53"/>
    </location>
</feature>
<dbReference type="Proteomes" id="UP001267003">
    <property type="component" value="Unassembled WGS sequence"/>
</dbReference>
<evidence type="ECO:0000313" key="3">
    <source>
        <dbReference type="Proteomes" id="UP001267003"/>
    </source>
</evidence>
<dbReference type="EMBL" id="JAVLAQ010000006">
    <property type="protein sequence ID" value="MDT6991956.1"/>
    <property type="molecule type" value="Genomic_DNA"/>
</dbReference>
<dbReference type="Pfam" id="PF06341">
    <property type="entry name" value="DUF1056"/>
    <property type="match status" value="1"/>
</dbReference>
<dbReference type="InterPro" id="IPR009406">
    <property type="entry name" value="DUF1056"/>
</dbReference>
<proteinExistence type="predicted"/>
<accession>A0AAW8W1R8</accession>
<organism evidence="2 3">
    <name type="scientific">Lactiplantibacillus pentosus</name>
    <name type="common">Lactobacillus pentosus</name>
    <dbReference type="NCBI Taxonomy" id="1589"/>
    <lineage>
        <taxon>Bacteria</taxon>
        <taxon>Bacillati</taxon>
        <taxon>Bacillota</taxon>
        <taxon>Bacilli</taxon>
        <taxon>Lactobacillales</taxon>
        <taxon>Lactobacillaceae</taxon>
        <taxon>Lactiplantibacillus</taxon>
    </lineage>
</organism>
<comment type="caution">
    <text evidence="2">The sequence shown here is derived from an EMBL/GenBank/DDBJ whole genome shotgun (WGS) entry which is preliminary data.</text>
</comment>
<dbReference type="RefSeq" id="WP_216780844.1">
    <property type="nucleotide sequence ID" value="NZ_JAGXBR010000044.1"/>
</dbReference>
<dbReference type="AlphaFoldDB" id="A0AAW8W1R8"/>
<feature type="transmembrane region" description="Helical" evidence="1">
    <location>
        <begin position="9"/>
        <end position="28"/>
    </location>
</feature>
<gene>
    <name evidence="2" type="ORF">RI536_18160</name>
</gene>
<evidence type="ECO:0000313" key="2">
    <source>
        <dbReference type="EMBL" id="MDT6991956.1"/>
    </source>
</evidence>
<keyword evidence="1" id="KW-0812">Transmembrane</keyword>
<evidence type="ECO:0000256" key="1">
    <source>
        <dbReference type="SAM" id="Phobius"/>
    </source>
</evidence>
<sequence>MKFKDILKLVWALTPFILVVLGLLSIVVASFLVAIALGWLILGLALIVVGYILSPKQDKSE</sequence>
<name>A0AAW8W1R8_LACPE</name>
<reference evidence="2" key="1">
    <citation type="submission" date="2023-08" db="EMBL/GenBank/DDBJ databases">
        <authorList>
            <person name="Page C.A."/>
            <person name="Perez-Diaz I.M."/>
        </authorList>
    </citation>
    <scope>NUCLEOTIDE SEQUENCE</scope>
    <source>
        <strain evidence="2">7.8.46</strain>
    </source>
</reference>
<protein>
    <submittedName>
        <fullName evidence="2">DUF1056 family protein</fullName>
    </submittedName>
</protein>
<keyword evidence="1" id="KW-0472">Membrane</keyword>